<keyword evidence="3" id="KW-0574">Periplasm</keyword>
<dbReference type="Pfam" id="PF03480">
    <property type="entry name" value="DctP"/>
    <property type="match status" value="1"/>
</dbReference>
<feature type="chain" id="PRO_5045198832" evidence="4">
    <location>
        <begin position="25"/>
        <end position="330"/>
    </location>
</feature>
<dbReference type="EMBL" id="BSNL01000001">
    <property type="protein sequence ID" value="GLQ25627.1"/>
    <property type="molecule type" value="Genomic_DNA"/>
</dbReference>
<evidence type="ECO:0000256" key="1">
    <source>
        <dbReference type="ARBA" id="ARBA00004418"/>
    </source>
</evidence>
<dbReference type="RefSeq" id="WP_284370105.1">
    <property type="nucleotide sequence ID" value="NZ_BAABWP010000014.1"/>
</dbReference>
<evidence type="ECO:0000259" key="5">
    <source>
        <dbReference type="PROSITE" id="PS50017"/>
    </source>
</evidence>
<evidence type="ECO:0000313" key="7">
    <source>
        <dbReference type="Proteomes" id="UP001161388"/>
    </source>
</evidence>
<feature type="domain" description="Death" evidence="5">
    <location>
        <begin position="266"/>
        <end position="330"/>
    </location>
</feature>
<dbReference type="PANTHER" id="PTHR33376">
    <property type="match status" value="1"/>
</dbReference>
<reference evidence="6" key="2">
    <citation type="submission" date="2023-01" db="EMBL/GenBank/DDBJ databases">
        <title>Draft genome sequence of Sulfitobacter pacificus strain NBRC 109915.</title>
        <authorList>
            <person name="Sun Q."/>
            <person name="Mori K."/>
        </authorList>
    </citation>
    <scope>NUCLEOTIDE SEQUENCE</scope>
    <source>
        <strain evidence="6">NBRC 109915</strain>
    </source>
</reference>
<dbReference type="Gene3D" id="3.40.190.170">
    <property type="entry name" value="Bacterial extracellular solute-binding protein, family 7"/>
    <property type="match status" value="1"/>
</dbReference>
<dbReference type="InterPro" id="IPR000488">
    <property type="entry name" value="Death_dom"/>
</dbReference>
<evidence type="ECO:0000256" key="3">
    <source>
        <dbReference type="ARBA" id="ARBA00022764"/>
    </source>
</evidence>
<keyword evidence="2 4" id="KW-0732">Signal</keyword>
<reference evidence="6" key="1">
    <citation type="journal article" date="2014" name="Int. J. Syst. Evol. Microbiol.">
        <title>Complete genome of a new Firmicutes species belonging to the dominant human colonic microbiota ('Ruminococcus bicirculans') reveals two chromosomes and a selective capacity to utilize plant glucans.</title>
        <authorList>
            <consortium name="NISC Comparative Sequencing Program"/>
            <person name="Wegmann U."/>
            <person name="Louis P."/>
            <person name="Goesmann A."/>
            <person name="Henrissat B."/>
            <person name="Duncan S.H."/>
            <person name="Flint H.J."/>
        </authorList>
    </citation>
    <scope>NUCLEOTIDE SEQUENCE</scope>
    <source>
        <strain evidence="6">NBRC 109915</strain>
    </source>
</reference>
<dbReference type="PANTHER" id="PTHR33376:SF4">
    <property type="entry name" value="SIALIC ACID-BINDING PERIPLASMIC PROTEIN SIAP"/>
    <property type="match status" value="1"/>
</dbReference>
<dbReference type="NCBIfam" id="NF037995">
    <property type="entry name" value="TRAP_S1"/>
    <property type="match status" value="1"/>
</dbReference>
<keyword evidence="7" id="KW-1185">Reference proteome</keyword>
<dbReference type="InterPro" id="IPR038404">
    <property type="entry name" value="TRAP_DctP_sf"/>
</dbReference>
<name>A0ABQ5VFS0_9RHOB</name>
<protein>
    <submittedName>
        <fullName evidence="6">C4-dicarboxylate ABC transporter</fullName>
    </submittedName>
</protein>
<evidence type="ECO:0000256" key="4">
    <source>
        <dbReference type="SAM" id="SignalP"/>
    </source>
</evidence>
<dbReference type="PROSITE" id="PS50017">
    <property type="entry name" value="DEATH_DOMAIN"/>
    <property type="match status" value="1"/>
</dbReference>
<dbReference type="Proteomes" id="UP001161388">
    <property type="component" value="Unassembled WGS sequence"/>
</dbReference>
<dbReference type="InterPro" id="IPR018389">
    <property type="entry name" value="DctP_fam"/>
</dbReference>
<evidence type="ECO:0000313" key="6">
    <source>
        <dbReference type="EMBL" id="GLQ25627.1"/>
    </source>
</evidence>
<dbReference type="SUPFAM" id="SSF53850">
    <property type="entry name" value="Periplasmic binding protein-like II"/>
    <property type="match status" value="1"/>
</dbReference>
<evidence type="ECO:0000256" key="2">
    <source>
        <dbReference type="ARBA" id="ARBA00022729"/>
    </source>
</evidence>
<comment type="caution">
    <text evidence="6">The sequence shown here is derived from an EMBL/GenBank/DDBJ whole genome shotgun (WGS) entry which is preliminary data.</text>
</comment>
<comment type="subcellular location">
    <subcellularLocation>
        <location evidence="1">Periplasm</location>
    </subcellularLocation>
</comment>
<organism evidence="6 7">
    <name type="scientific">Sulfitobacter pacificus</name>
    <dbReference type="NCBI Taxonomy" id="1499314"/>
    <lineage>
        <taxon>Bacteria</taxon>
        <taxon>Pseudomonadati</taxon>
        <taxon>Pseudomonadota</taxon>
        <taxon>Alphaproteobacteria</taxon>
        <taxon>Rhodobacterales</taxon>
        <taxon>Roseobacteraceae</taxon>
        <taxon>Sulfitobacter</taxon>
    </lineage>
</organism>
<dbReference type="CDD" id="cd13602">
    <property type="entry name" value="PBP2_TRAP_BpDctp6_7"/>
    <property type="match status" value="1"/>
</dbReference>
<accession>A0ABQ5VFS0</accession>
<sequence length="330" mass="35373">MVRLTKLAAVAAVAATSFTTPAFAETTLNLANEYQDTTFAAVADKYFIEKVQELTGGTVKIDYFPGGSLGFKSADHFDATADGAIEIADTFIGRLAGIDPVFSLPSMPFLATDKSKALTLEAVLRPEYDRAFGAANQIYLFTTPWPPSGVWTKEPLTSPEDLKGLKIRVADVPSMQTFKNAGANPLEISWGDVVPQLSAGAIDAVVSSAEGGTNIKLGEFLPHYTAVDYVIPANVVHMNKDAFDALSEDEQAAVMQAASDTSTFIWAKLEERLSNTYDDLAELKVNVNRDADPALMDALSKASSVALEQWKAKMGENSEAILDSFAAAIK</sequence>
<feature type="signal peptide" evidence="4">
    <location>
        <begin position="1"/>
        <end position="24"/>
    </location>
</feature>
<gene>
    <name evidence="6" type="ORF">GCM10007927_04300</name>
</gene>
<proteinExistence type="predicted"/>